<dbReference type="AlphaFoldDB" id="A0A7D9JFZ1"/>
<comment type="caution">
    <text evidence="2">The sequence shown here is derived from an EMBL/GenBank/DDBJ whole genome shotgun (WGS) entry which is preliminary data.</text>
</comment>
<evidence type="ECO:0000313" key="2">
    <source>
        <dbReference type="EMBL" id="CAB4028973.1"/>
    </source>
</evidence>
<keyword evidence="3" id="KW-1185">Reference proteome</keyword>
<dbReference type="OrthoDB" id="6775061at2759"/>
<dbReference type="EMBL" id="CACRXK020015855">
    <property type="protein sequence ID" value="CAB4028973.1"/>
    <property type="molecule type" value="Genomic_DNA"/>
</dbReference>
<reference evidence="2" key="1">
    <citation type="submission" date="2020-04" db="EMBL/GenBank/DDBJ databases">
        <authorList>
            <person name="Alioto T."/>
            <person name="Alioto T."/>
            <person name="Gomez Garrido J."/>
        </authorList>
    </citation>
    <scope>NUCLEOTIDE SEQUENCE</scope>
    <source>
        <strain evidence="2">A484AB</strain>
    </source>
</reference>
<dbReference type="Proteomes" id="UP001152795">
    <property type="component" value="Unassembled WGS sequence"/>
</dbReference>
<sequence length="100" mass="11225">MSKQHGLKRSAQNINNSMNSTPNKPAKPKILKPNSTTKDTDGEDETKQLEKLDTIEKNVKSLDDDLQSVKASLEYAHAEVVDLKKDNKEQKLMGEKSTKE</sequence>
<feature type="compositionally biased region" description="Polar residues" evidence="1">
    <location>
        <begin position="10"/>
        <end position="23"/>
    </location>
</feature>
<organism evidence="2 3">
    <name type="scientific">Paramuricea clavata</name>
    <name type="common">Red gorgonian</name>
    <name type="synonym">Violescent sea-whip</name>
    <dbReference type="NCBI Taxonomy" id="317549"/>
    <lineage>
        <taxon>Eukaryota</taxon>
        <taxon>Metazoa</taxon>
        <taxon>Cnidaria</taxon>
        <taxon>Anthozoa</taxon>
        <taxon>Octocorallia</taxon>
        <taxon>Malacalcyonacea</taxon>
        <taxon>Plexauridae</taxon>
        <taxon>Paramuricea</taxon>
    </lineage>
</organism>
<feature type="region of interest" description="Disordered" evidence="1">
    <location>
        <begin position="1"/>
        <end position="50"/>
    </location>
</feature>
<accession>A0A7D9JFZ1</accession>
<protein>
    <submittedName>
        <fullName evidence="2">Uncharacterized protein</fullName>
    </submittedName>
</protein>
<evidence type="ECO:0000256" key="1">
    <source>
        <dbReference type="SAM" id="MobiDB-lite"/>
    </source>
</evidence>
<evidence type="ECO:0000313" key="3">
    <source>
        <dbReference type="Proteomes" id="UP001152795"/>
    </source>
</evidence>
<name>A0A7D9JFZ1_PARCT</name>
<gene>
    <name evidence="2" type="ORF">PACLA_8A078489</name>
</gene>
<proteinExistence type="predicted"/>